<dbReference type="STRING" id="104663.SAMN04488121_102689"/>
<evidence type="ECO:0000313" key="3">
    <source>
        <dbReference type="Proteomes" id="UP000199045"/>
    </source>
</evidence>
<protein>
    <submittedName>
        <fullName evidence="2">DinB superfamily protein</fullName>
    </submittedName>
</protein>
<dbReference type="InterPro" id="IPR024775">
    <property type="entry name" value="DinB-like"/>
</dbReference>
<gene>
    <name evidence="2" type="ORF">SAMN04488121_102689</name>
</gene>
<accession>A0A1G7N778</accession>
<dbReference type="AlphaFoldDB" id="A0A1G7N778"/>
<dbReference type="RefSeq" id="WP_089831251.1">
    <property type="nucleotide sequence ID" value="NZ_FNBN01000002.1"/>
</dbReference>
<proteinExistence type="predicted"/>
<feature type="domain" description="DinB-like" evidence="1">
    <location>
        <begin position="23"/>
        <end position="148"/>
    </location>
</feature>
<evidence type="ECO:0000313" key="2">
    <source>
        <dbReference type="EMBL" id="SDF69806.1"/>
    </source>
</evidence>
<reference evidence="2 3" key="1">
    <citation type="submission" date="2016-10" db="EMBL/GenBank/DDBJ databases">
        <authorList>
            <person name="de Groot N.N."/>
        </authorList>
    </citation>
    <scope>NUCLEOTIDE SEQUENCE [LARGE SCALE GENOMIC DNA]</scope>
    <source>
        <strain evidence="2 3">DSM 527</strain>
    </source>
</reference>
<dbReference type="Proteomes" id="UP000199045">
    <property type="component" value="Unassembled WGS sequence"/>
</dbReference>
<dbReference type="Gene3D" id="1.20.120.450">
    <property type="entry name" value="dinb family like domain"/>
    <property type="match status" value="1"/>
</dbReference>
<sequence length="160" mass="18204">MAATHNKELVKTLEQFLNGGHAHATFDDAVKGLPADLRGVVPEGLPYSIWQIVEHIRITQWDILEFSRNPKHESPAWPEGYWPKEAVPSEAAWKKCLTQIKHDLKEFIDLLKDPDADLYAPFPHGDGQHLLREAMLIADHTSYHTGEIIVLRRLLGAWKS</sequence>
<name>A0A1G7N778_CHIFI</name>
<dbReference type="InterPro" id="IPR034660">
    <property type="entry name" value="DinB/YfiT-like"/>
</dbReference>
<dbReference type="EMBL" id="FNBN01000002">
    <property type="protein sequence ID" value="SDF69806.1"/>
    <property type="molecule type" value="Genomic_DNA"/>
</dbReference>
<dbReference type="OrthoDB" id="9798830at2"/>
<evidence type="ECO:0000259" key="1">
    <source>
        <dbReference type="Pfam" id="PF12867"/>
    </source>
</evidence>
<organism evidence="2 3">
    <name type="scientific">Chitinophaga filiformis</name>
    <name type="common">Myxococcus filiformis</name>
    <name type="synonym">Flexibacter filiformis</name>
    <dbReference type="NCBI Taxonomy" id="104663"/>
    <lineage>
        <taxon>Bacteria</taxon>
        <taxon>Pseudomonadati</taxon>
        <taxon>Bacteroidota</taxon>
        <taxon>Chitinophagia</taxon>
        <taxon>Chitinophagales</taxon>
        <taxon>Chitinophagaceae</taxon>
        <taxon>Chitinophaga</taxon>
    </lineage>
</organism>
<dbReference type="SUPFAM" id="SSF109854">
    <property type="entry name" value="DinB/YfiT-like putative metalloenzymes"/>
    <property type="match status" value="1"/>
</dbReference>
<dbReference type="Pfam" id="PF12867">
    <property type="entry name" value="DinB_2"/>
    <property type="match status" value="1"/>
</dbReference>